<proteinExistence type="predicted"/>
<dbReference type="EMBL" id="BK014638">
    <property type="protein sequence ID" value="DAD65218.1"/>
    <property type="molecule type" value="Genomic_DNA"/>
</dbReference>
<reference evidence="1" key="1">
    <citation type="journal article" date="2021" name="Proc. Natl. Acad. Sci. U.S.A.">
        <title>A Catalog of Tens of Thousands of Viruses from Human Metagenomes Reveals Hidden Associations with Chronic Diseases.</title>
        <authorList>
            <person name="Tisza M.J."/>
            <person name="Buck C.B."/>
        </authorList>
    </citation>
    <scope>NUCLEOTIDE SEQUENCE</scope>
    <source>
        <strain evidence="1">CtD4R19</strain>
    </source>
</reference>
<evidence type="ECO:0000313" key="1">
    <source>
        <dbReference type="EMBL" id="DAD65218.1"/>
    </source>
</evidence>
<name>A0A8S5L6F3_9CAUD</name>
<protein>
    <submittedName>
        <fullName evidence="1">Uncharacterized protein</fullName>
    </submittedName>
</protein>
<organism evidence="1">
    <name type="scientific">Siphoviridae sp. ctD4R19</name>
    <dbReference type="NCBI Taxonomy" id="2823568"/>
    <lineage>
        <taxon>Viruses</taxon>
        <taxon>Duplodnaviria</taxon>
        <taxon>Heunggongvirae</taxon>
        <taxon>Uroviricota</taxon>
        <taxon>Caudoviricetes</taxon>
    </lineage>
</organism>
<sequence length="29" mass="3366">MPIFFAVSSNEKPFLFAVSFILKFIIVFI</sequence>
<accession>A0A8S5L6F3</accession>